<organism evidence="1 2">
    <name type="scientific">Shouchella clausii</name>
    <name type="common">Alkalihalobacillus clausii</name>
    <dbReference type="NCBI Taxonomy" id="79880"/>
    <lineage>
        <taxon>Bacteria</taxon>
        <taxon>Bacillati</taxon>
        <taxon>Bacillota</taxon>
        <taxon>Bacilli</taxon>
        <taxon>Bacillales</taxon>
        <taxon>Bacillaceae</taxon>
        <taxon>Shouchella</taxon>
    </lineage>
</organism>
<dbReference type="RefSeq" id="WP_011247807.1">
    <property type="nucleotide sequence ID" value="NZ_BOQQ01000002.1"/>
</dbReference>
<dbReference type="OMA" id="HINEVTP"/>
<accession>A0A268P2B4</accession>
<evidence type="ECO:0000313" key="1">
    <source>
        <dbReference type="EMBL" id="PAE89811.1"/>
    </source>
</evidence>
<reference evidence="1 2" key="1">
    <citation type="submission" date="2017-07" db="EMBL/GenBank/DDBJ databases">
        <title>Isolation and whole genome analysis of endospore-forming bacteria from heroin.</title>
        <authorList>
            <person name="Kalinowski J."/>
            <person name="Ahrens B."/>
            <person name="Al-Dilaimi A."/>
            <person name="Winkler A."/>
            <person name="Wibberg D."/>
            <person name="Schleenbecker U."/>
            <person name="Ruckert C."/>
            <person name="Wolfel R."/>
            <person name="Grass G."/>
        </authorList>
    </citation>
    <scope>NUCLEOTIDE SEQUENCE [LARGE SCALE GENOMIC DNA]</scope>
    <source>
        <strain evidence="1 2">7539</strain>
    </source>
</reference>
<dbReference type="EMBL" id="NPCC01000006">
    <property type="protein sequence ID" value="PAE89811.1"/>
    <property type="molecule type" value="Genomic_DNA"/>
</dbReference>
<sequence length="92" mass="10281">MSGEIKLNPRIVLDQVSKLRDHINEVTPSQSAYTNEGTILESIELAIENMENLQQLLTDYQALVLDNADHIEKMINDFVAAEEQVANQIKGG</sequence>
<protein>
    <submittedName>
        <fullName evidence="1">Uncharacterized protein</fullName>
    </submittedName>
</protein>
<dbReference type="InterPro" id="IPR046318">
    <property type="entry name" value="DUF5344"/>
</dbReference>
<dbReference type="Proteomes" id="UP000216207">
    <property type="component" value="Unassembled WGS sequence"/>
</dbReference>
<evidence type="ECO:0000313" key="2">
    <source>
        <dbReference type="Proteomes" id="UP000216207"/>
    </source>
</evidence>
<dbReference type="Pfam" id="PF17279">
    <property type="entry name" value="DUF5344"/>
    <property type="match status" value="1"/>
</dbReference>
<gene>
    <name evidence="1" type="ORF">CHH72_06020</name>
</gene>
<comment type="caution">
    <text evidence="1">The sequence shown here is derived from an EMBL/GenBank/DDBJ whole genome shotgun (WGS) entry which is preliminary data.</text>
</comment>
<name>A0A268P2B4_SHOCL</name>
<dbReference type="AlphaFoldDB" id="A0A268P2B4"/>
<proteinExistence type="predicted"/>